<feature type="domain" description="PAS" evidence="4">
    <location>
        <begin position="313"/>
        <end position="383"/>
    </location>
</feature>
<dbReference type="SMART" id="SM00091">
    <property type="entry name" value="PAS"/>
    <property type="match status" value="1"/>
</dbReference>
<dbReference type="Pfam" id="PF00497">
    <property type="entry name" value="SBP_bac_3"/>
    <property type="match status" value="1"/>
</dbReference>
<dbReference type="Proteomes" id="UP000215181">
    <property type="component" value="Unassembled WGS sequence"/>
</dbReference>
<dbReference type="CDD" id="cd13708">
    <property type="entry name" value="PBP2_BvgS_like_1"/>
    <property type="match status" value="1"/>
</dbReference>
<evidence type="ECO:0000256" key="3">
    <source>
        <dbReference type="SAM" id="SignalP"/>
    </source>
</evidence>
<protein>
    <recommendedName>
        <fullName evidence="4">PAS domain-containing protein</fullName>
    </recommendedName>
</protein>
<dbReference type="CDD" id="cd00130">
    <property type="entry name" value="PAS"/>
    <property type="match status" value="1"/>
</dbReference>
<sequence length="417" mass="46520">MLRRALATLALLICPLPALADTAVERTAPVRLCVDPDWPPYEWLDETGHHRGIAADLVRLIAKRAGLNLQIVRTGTWDESVSLARTGQCDALSFLNQTPERDTWLRFTQPYFFDRNVIITRAEHAPVTDLGALPKGTTVALPTATSIMERIGHDFPKLRILPVGSETEAFGMVEAREADLTLRALTVAAYTIKSEGWFNLKIAGELPDFGNRMRIGVVAAKPELVRALDTAIATLASEEVGEIVNRHVAIDMPTRTDYALIAKVVAGFAVLLLLAYLWIRHLGRLNRRLADLGARLREDIAAREQAERALKDSEQHYRSVVEMAQEGILVVQDGHVTYANPAFSELLGYDNDELARMDAFESPILSEDLPRARTNHHRRLAGEEAEQRYPLRLVHKSGRILWAETSGVCINWNGRPH</sequence>
<dbReference type="AlphaFoldDB" id="A0A235F3T9"/>
<dbReference type="InterPro" id="IPR035965">
    <property type="entry name" value="PAS-like_dom_sf"/>
</dbReference>
<keyword evidence="1 3" id="KW-0732">Signal</keyword>
<dbReference type="EMBL" id="NOIH01000003">
    <property type="protein sequence ID" value="OYD55567.1"/>
    <property type="molecule type" value="Genomic_DNA"/>
</dbReference>
<dbReference type="OrthoDB" id="8526884at2"/>
<keyword evidence="2" id="KW-0472">Membrane</keyword>
<feature type="chain" id="PRO_5013189643" description="PAS domain-containing protein" evidence="3">
    <location>
        <begin position="21"/>
        <end position="417"/>
    </location>
</feature>
<dbReference type="SMART" id="SM00062">
    <property type="entry name" value="PBPb"/>
    <property type="match status" value="1"/>
</dbReference>
<keyword evidence="6" id="KW-1185">Reference proteome</keyword>
<dbReference type="InterPro" id="IPR000014">
    <property type="entry name" value="PAS"/>
</dbReference>
<reference evidence="5 6" key="1">
    <citation type="submission" date="2017-07" db="EMBL/GenBank/DDBJ databases">
        <title>Thauera sp. KNDSS-Mac4 genome sequence and assembly.</title>
        <authorList>
            <person name="Mayilraj S."/>
        </authorList>
    </citation>
    <scope>NUCLEOTIDE SEQUENCE [LARGE SCALE GENOMIC DNA]</scope>
    <source>
        <strain evidence="5 6">KNDSS-Mac4</strain>
    </source>
</reference>
<evidence type="ECO:0000256" key="2">
    <source>
        <dbReference type="SAM" id="Phobius"/>
    </source>
</evidence>
<dbReference type="SUPFAM" id="SSF53850">
    <property type="entry name" value="Periplasmic binding protein-like II"/>
    <property type="match status" value="1"/>
</dbReference>
<name>A0A235F3T9_9RHOO</name>
<dbReference type="PROSITE" id="PS50112">
    <property type="entry name" value="PAS"/>
    <property type="match status" value="1"/>
</dbReference>
<dbReference type="PANTHER" id="PTHR35936">
    <property type="entry name" value="MEMBRANE-BOUND LYTIC MUREIN TRANSGLYCOSYLASE F"/>
    <property type="match status" value="1"/>
</dbReference>
<evidence type="ECO:0000256" key="1">
    <source>
        <dbReference type="ARBA" id="ARBA00022729"/>
    </source>
</evidence>
<proteinExistence type="predicted"/>
<accession>A0A235F3T9</accession>
<dbReference type="Gene3D" id="3.40.190.10">
    <property type="entry name" value="Periplasmic binding protein-like II"/>
    <property type="match status" value="2"/>
</dbReference>
<dbReference type="PANTHER" id="PTHR35936:SF17">
    <property type="entry name" value="ARGININE-BINDING EXTRACELLULAR PROTEIN ARTP"/>
    <property type="match status" value="1"/>
</dbReference>
<keyword evidence="2" id="KW-0812">Transmembrane</keyword>
<gene>
    <name evidence="5" type="ORF">CGK74_05150</name>
</gene>
<dbReference type="Gene3D" id="3.30.450.20">
    <property type="entry name" value="PAS domain"/>
    <property type="match status" value="1"/>
</dbReference>
<evidence type="ECO:0000259" key="4">
    <source>
        <dbReference type="PROSITE" id="PS50112"/>
    </source>
</evidence>
<keyword evidence="2" id="KW-1133">Transmembrane helix</keyword>
<dbReference type="InterPro" id="IPR013655">
    <property type="entry name" value="PAS_fold_3"/>
</dbReference>
<dbReference type="Pfam" id="PF08447">
    <property type="entry name" value="PAS_3"/>
    <property type="match status" value="1"/>
</dbReference>
<feature type="signal peptide" evidence="3">
    <location>
        <begin position="1"/>
        <end position="20"/>
    </location>
</feature>
<organism evidence="5 6">
    <name type="scientific">Thauera propionica</name>
    <dbReference type="NCBI Taxonomy" id="2019431"/>
    <lineage>
        <taxon>Bacteria</taxon>
        <taxon>Pseudomonadati</taxon>
        <taxon>Pseudomonadota</taxon>
        <taxon>Betaproteobacteria</taxon>
        <taxon>Rhodocyclales</taxon>
        <taxon>Zoogloeaceae</taxon>
        <taxon>Thauera</taxon>
    </lineage>
</organism>
<dbReference type="RefSeq" id="WP_094267384.1">
    <property type="nucleotide sequence ID" value="NZ_NOIH01000003.1"/>
</dbReference>
<feature type="transmembrane region" description="Helical" evidence="2">
    <location>
        <begin position="258"/>
        <end position="279"/>
    </location>
</feature>
<comment type="caution">
    <text evidence="5">The sequence shown here is derived from an EMBL/GenBank/DDBJ whole genome shotgun (WGS) entry which is preliminary data.</text>
</comment>
<evidence type="ECO:0000313" key="5">
    <source>
        <dbReference type="EMBL" id="OYD55567.1"/>
    </source>
</evidence>
<dbReference type="NCBIfam" id="TIGR00229">
    <property type="entry name" value="sensory_box"/>
    <property type="match status" value="1"/>
</dbReference>
<dbReference type="SUPFAM" id="SSF55785">
    <property type="entry name" value="PYP-like sensor domain (PAS domain)"/>
    <property type="match status" value="1"/>
</dbReference>
<dbReference type="InterPro" id="IPR001638">
    <property type="entry name" value="Solute-binding_3/MltF_N"/>
</dbReference>
<evidence type="ECO:0000313" key="6">
    <source>
        <dbReference type="Proteomes" id="UP000215181"/>
    </source>
</evidence>